<sequence length="11" mass="1210">MSLTHNEGKGH</sequence>
<reference evidence="1" key="1">
    <citation type="submission" date="2014-11" db="EMBL/GenBank/DDBJ databases">
        <authorList>
            <person name="Amaro Gonzalez C."/>
        </authorList>
    </citation>
    <scope>NUCLEOTIDE SEQUENCE</scope>
</reference>
<protein>
    <submittedName>
        <fullName evidence="1">Uncharacterized protein</fullName>
    </submittedName>
</protein>
<name>A0A0E9XZD6_ANGAN</name>
<dbReference type="EMBL" id="GBXM01001524">
    <property type="protein sequence ID" value="JAI07054.1"/>
    <property type="molecule type" value="Transcribed_RNA"/>
</dbReference>
<organism evidence="1">
    <name type="scientific">Anguilla anguilla</name>
    <name type="common">European freshwater eel</name>
    <name type="synonym">Muraena anguilla</name>
    <dbReference type="NCBI Taxonomy" id="7936"/>
    <lineage>
        <taxon>Eukaryota</taxon>
        <taxon>Metazoa</taxon>
        <taxon>Chordata</taxon>
        <taxon>Craniata</taxon>
        <taxon>Vertebrata</taxon>
        <taxon>Euteleostomi</taxon>
        <taxon>Actinopterygii</taxon>
        <taxon>Neopterygii</taxon>
        <taxon>Teleostei</taxon>
        <taxon>Anguilliformes</taxon>
        <taxon>Anguillidae</taxon>
        <taxon>Anguilla</taxon>
    </lineage>
</organism>
<reference evidence="1" key="2">
    <citation type="journal article" date="2015" name="Fish Shellfish Immunol.">
        <title>Early steps in the European eel (Anguilla anguilla)-Vibrio vulnificus interaction in the gills: Role of the RtxA13 toxin.</title>
        <authorList>
            <person name="Callol A."/>
            <person name="Pajuelo D."/>
            <person name="Ebbesson L."/>
            <person name="Teles M."/>
            <person name="MacKenzie S."/>
            <person name="Amaro C."/>
        </authorList>
    </citation>
    <scope>NUCLEOTIDE SEQUENCE</scope>
</reference>
<evidence type="ECO:0000313" key="1">
    <source>
        <dbReference type="EMBL" id="JAI07054.1"/>
    </source>
</evidence>
<proteinExistence type="predicted"/>
<accession>A0A0E9XZD6</accession>